<reference evidence="2" key="1">
    <citation type="submission" date="2021-02" db="EMBL/GenBank/DDBJ databases">
        <authorList>
            <person name="Nowell W R."/>
        </authorList>
    </citation>
    <scope>NUCLEOTIDE SEQUENCE</scope>
</reference>
<comment type="caution">
    <text evidence="2">The sequence shown here is derived from an EMBL/GenBank/DDBJ whole genome shotgun (WGS) entry which is preliminary data.</text>
</comment>
<sequence length="544" mass="64869">MSTNKSLKSRRRFENKNEKELIYEELFPPYESLYKYHIYFINALTSEEELKNVCDIINGKTDFIFDTESDIHSKTPALIQVLIVQEDPKPLLVLLIETTHLPDISSLRFREIQKLFQYLFRTGTNLYSWGPLTDELTRFQIYQLFSLPDPARIFNVQRIFTKWFNEYINKTSNDNNNNSNTTTNDDSVIINAPEIDPQLFLPPIMMNDLKVRNNELWSLQDAIAYIFYKYLSKRETLRSWSIGLDKRLPSRNKNYSLNYRKRLIQYASYDCLSLLEIILFMYENYLFDHPVNNLHIQSLGEYFSYVTTDFTSFSSSSAKNHHMYEKLFDDDSDDSMTVHDLDERHQFSSEDQINEQYLDITSHSPEHQTIEPFSNFDQHYQELESNYDINENQQVLQQHYDIYPQQQEIDFYVPHDQYLTTDQHHSQQTNYHHEIAINYHVQDNNLNVISNSSGKTKTKSTSKRSKAARERRNIKTNRRHRRNRYKFEIIRPLNTTIANVKKILHSYAVPYLNVNPVQSTLYIDLKSKDFQDYFEQLLPMDIFL</sequence>
<evidence type="ECO:0000313" key="2">
    <source>
        <dbReference type="EMBL" id="CAF1486593.1"/>
    </source>
</evidence>
<feature type="compositionally biased region" description="Basic residues" evidence="1">
    <location>
        <begin position="456"/>
        <end position="466"/>
    </location>
</feature>
<dbReference type="Proteomes" id="UP000663889">
    <property type="component" value="Unassembled WGS sequence"/>
</dbReference>
<dbReference type="AlphaFoldDB" id="A0A815S3I0"/>
<gene>
    <name evidence="2" type="ORF">SEV965_LOCUS35361</name>
</gene>
<accession>A0A815S3I0</accession>
<name>A0A815S3I0_9BILA</name>
<protein>
    <submittedName>
        <fullName evidence="2">Uncharacterized protein</fullName>
    </submittedName>
</protein>
<evidence type="ECO:0000313" key="3">
    <source>
        <dbReference type="Proteomes" id="UP000663889"/>
    </source>
</evidence>
<evidence type="ECO:0000256" key="1">
    <source>
        <dbReference type="SAM" id="MobiDB-lite"/>
    </source>
</evidence>
<feature type="region of interest" description="Disordered" evidence="1">
    <location>
        <begin position="449"/>
        <end position="480"/>
    </location>
</feature>
<proteinExistence type="predicted"/>
<organism evidence="2 3">
    <name type="scientific">Rotaria sordida</name>
    <dbReference type="NCBI Taxonomy" id="392033"/>
    <lineage>
        <taxon>Eukaryota</taxon>
        <taxon>Metazoa</taxon>
        <taxon>Spiralia</taxon>
        <taxon>Gnathifera</taxon>
        <taxon>Rotifera</taxon>
        <taxon>Eurotatoria</taxon>
        <taxon>Bdelloidea</taxon>
        <taxon>Philodinida</taxon>
        <taxon>Philodinidae</taxon>
        <taxon>Rotaria</taxon>
    </lineage>
</organism>
<dbReference type="EMBL" id="CAJNOU010005718">
    <property type="protein sequence ID" value="CAF1486593.1"/>
    <property type="molecule type" value="Genomic_DNA"/>
</dbReference>